<evidence type="ECO:0000256" key="3">
    <source>
        <dbReference type="ARBA" id="ARBA00022692"/>
    </source>
</evidence>
<feature type="binding site" evidence="10">
    <location>
        <position position="76"/>
    </location>
    <ligand>
        <name>Na(+)</name>
        <dbReference type="ChEBI" id="CHEBI:29101"/>
        <note>structural</note>
    </ligand>
</feature>
<reference evidence="11" key="1">
    <citation type="journal article" date="2022" name="Int. J. Syst. Evol. Microbiol.">
        <title>Pseudomonas aegrilactucae sp. nov. and Pseudomonas morbosilactucae sp. nov., pathogens causing bacterial rot of lettuce in Japan.</title>
        <authorList>
            <person name="Sawada H."/>
            <person name="Fujikawa T."/>
            <person name="Satou M."/>
        </authorList>
    </citation>
    <scope>NUCLEOTIDE SEQUENCE</scope>
    <source>
        <strain evidence="11">0166_1</strain>
    </source>
</reference>
<gene>
    <name evidence="11" type="primary">crcB_3</name>
    <name evidence="10" type="synonym">crcB</name>
    <name evidence="10" type="synonym">fluC</name>
    <name evidence="11" type="ORF">DSM104329_03452</name>
</gene>
<dbReference type="PANTHER" id="PTHR28259:SF1">
    <property type="entry name" value="FLUORIDE EXPORT PROTEIN 1-RELATED"/>
    <property type="match status" value="1"/>
</dbReference>
<keyword evidence="12" id="KW-1185">Reference proteome</keyword>
<keyword evidence="6 10" id="KW-0407">Ion channel</keyword>
<feature type="transmembrane region" description="Helical" evidence="10">
    <location>
        <begin position="36"/>
        <end position="57"/>
    </location>
</feature>
<dbReference type="PANTHER" id="PTHR28259">
    <property type="entry name" value="FLUORIDE EXPORT PROTEIN 1-RELATED"/>
    <property type="match status" value="1"/>
</dbReference>
<dbReference type="HAMAP" id="MF_00454">
    <property type="entry name" value="FluC"/>
    <property type="match status" value="1"/>
</dbReference>
<keyword evidence="3 10" id="KW-0812">Transmembrane</keyword>
<evidence type="ECO:0000256" key="1">
    <source>
        <dbReference type="ARBA" id="ARBA00004651"/>
    </source>
</evidence>
<evidence type="ECO:0000256" key="10">
    <source>
        <dbReference type="HAMAP-Rule" id="MF_00454"/>
    </source>
</evidence>
<dbReference type="GO" id="GO:0046872">
    <property type="term" value="F:metal ion binding"/>
    <property type="evidence" value="ECO:0007669"/>
    <property type="project" value="UniProtKB-KW"/>
</dbReference>
<evidence type="ECO:0000256" key="9">
    <source>
        <dbReference type="ARBA" id="ARBA00049940"/>
    </source>
</evidence>
<evidence type="ECO:0000256" key="4">
    <source>
        <dbReference type="ARBA" id="ARBA00022989"/>
    </source>
</evidence>
<proteinExistence type="inferred from homology"/>
<dbReference type="EMBL" id="CP087164">
    <property type="protein sequence ID" value="UGS37040.1"/>
    <property type="molecule type" value="Genomic_DNA"/>
</dbReference>
<sequence length="123" mass="12709">MVGALTWAGIAVFGALGAVARFRVDEAVSARRPGEFPLGTLVVNLTGTFCLGLLVGAAVSHRLLLVAGTGFLGGYTTFSTWMVESERLGESGDVLLLVANLWLSLILGVGLAALGWHVGRALA</sequence>
<keyword evidence="10" id="KW-0813">Transport</keyword>
<dbReference type="GO" id="GO:0140114">
    <property type="term" value="P:cellular detoxification of fluoride"/>
    <property type="evidence" value="ECO:0007669"/>
    <property type="project" value="UniProtKB-UniRule"/>
</dbReference>
<feature type="binding site" evidence="10">
    <location>
        <position position="73"/>
    </location>
    <ligand>
        <name>Na(+)</name>
        <dbReference type="ChEBI" id="CHEBI:29101"/>
        <note>structural</note>
    </ligand>
</feature>
<keyword evidence="5 10" id="KW-0472">Membrane</keyword>
<comment type="activity regulation">
    <text evidence="10">Na(+) is not transported, but it plays an essential structural role and its presence is essential for fluoride channel function.</text>
</comment>
<dbReference type="GO" id="GO:0005886">
    <property type="term" value="C:plasma membrane"/>
    <property type="evidence" value="ECO:0007669"/>
    <property type="project" value="UniProtKB-SubCell"/>
</dbReference>
<comment type="catalytic activity">
    <reaction evidence="8">
        <text>fluoride(in) = fluoride(out)</text>
        <dbReference type="Rhea" id="RHEA:76159"/>
        <dbReference type="ChEBI" id="CHEBI:17051"/>
    </reaction>
    <physiologicalReaction direction="left-to-right" evidence="8">
        <dbReference type="Rhea" id="RHEA:76160"/>
    </physiologicalReaction>
</comment>
<evidence type="ECO:0000256" key="8">
    <source>
        <dbReference type="ARBA" id="ARBA00035585"/>
    </source>
</evidence>
<dbReference type="NCBIfam" id="NF010824">
    <property type="entry name" value="PRK14228.1"/>
    <property type="match status" value="1"/>
</dbReference>
<comment type="subcellular location">
    <subcellularLocation>
        <location evidence="1 10">Cell membrane</location>
        <topology evidence="1 10">Multi-pass membrane protein</topology>
    </subcellularLocation>
</comment>
<evidence type="ECO:0000313" key="12">
    <source>
        <dbReference type="Proteomes" id="UP001162834"/>
    </source>
</evidence>
<dbReference type="InterPro" id="IPR003691">
    <property type="entry name" value="FluC"/>
</dbReference>
<dbReference type="GO" id="GO:0062054">
    <property type="term" value="F:fluoride channel activity"/>
    <property type="evidence" value="ECO:0007669"/>
    <property type="project" value="UniProtKB-UniRule"/>
</dbReference>
<keyword evidence="2 10" id="KW-1003">Cell membrane</keyword>
<evidence type="ECO:0000256" key="6">
    <source>
        <dbReference type="ARBA" id="ARBA00023303"/>
    </source>
</evidence>
<evidence type="ECO:0000256" key="5">
    <source>
        <dbReference type="ARBA" id="ARBA00023136"/>
    </source>
</evidence>
<keyword evidence="10" id="KW-0406">Ion transport</keyword>
<feature type="transmembrane region" description="Helical" evidence="10">
    <location>
        <begin position="6"/>
        <end position="24"/>
    </location>
</feature>
<comment type="function">
    <text evidence="9 10">Fluoride-specific ion channel. Important for reducing fluoride concentration in the cell, thus reducing its toxicity.</text>
</comment>
<feature type="transmembrane region" description="Helical" evidence="10">
    <location>
        <begin position="63"/>
        <end position="83"/>
    </location>
</feature>
<dbReference type="AlphaFoldDB" id="A0A9E6XYY7"/>
<organism evidence="11 12">
    <name type="scientific">Capillimicrobium parvum</name>
    <dbReference type="NCBI Taxonomy" id="2884022"/>
    <lineage>
        <taxon>Bacteria</taxon>
        <taxon>Bacillati</taxon>
        <taxon>Actinomycetota</taxon>
        <taxon>Thermoleophilia</taxon>
        <taxon>Solirubrobacterales</taxon>
        <taxon>Capillimicrobiaceae</taxon>
        <taxon>Capillimicrobium</taxon>
    </lineage>
</organism>
<keyword evidence="10" id="KW-0915">Sodium</keyword>
<dbReference type="Proteomes" id="UP001162834">
    <property type="component" value="Chromosome"/>
</dbReference>
<keyword evidence="10" id="KW-0479">Metal-binding</keyword>
<comment type="similarity">
    <text evidence="7 10">Belongs to the fluoride channel Fluc/FEX (TC 1.A.43) family.</text>
</comment>
<evidence type="ECO:0000256" key="7">
    <source>
        <dbReference type="ARBA" id="ARBA00035120"/>
    </source>
</evidence>
<dbReference type="RefSeq" id="WP_259311103.1">
    <property type="nucleotide sequence ID" value="NZ_CP087164.1"/>
</dbReference>
<evidence type="ECO:0000313" key="11">
    <source>
        <dbReference type="EMBL" id="UGS37040.1"/>
    </source>
</evidence>
<protein>
    <recommendedName>
        <fullName evidence="10">Fluoride-specific ion channel FluC</fullName>
    </recommendedName>
</protein>
<feature type="transmembrane region" description="Helical" evidence="10">
    <location>
        <begin position="95"/>
        <end position="118"/>
    </location>
</feature>
<name>A0A9E6XYY7_9ACTN</name>
<evidence type="ECO:0000256" key="2">
    <source>
        <dbReference type="ARBA" id="ARBA00022475"/>
    </source>
</evidence>
<dbReference type="KEGG" id="sbae:DSM104329_03452"/>
<dbReference type="Pfam" id="PF02537">
    <property type="entry name" value="CRCB"/>
    <property type="match status" value="1"/>
</dbReference>
<accession>A0A9E6XYY7</accession>
<keyword evidence="4 10" id="KW-1133">Transmembrane helix</keyword>